<feature type="compositionally biased region" description="Low complexity" evidence="1">
    <location>
        <begin position="28"/>
        <end position="37"/>
    </location>
</feature>
<evidence type="ECO:0000313" key="3">
    <source>
        <dbReference type="EMBL" id="WEW54714.1"/>
    </source>
</evidence>
<dbReference type="Proteomes" id="UP001219355">
    <property type="component" value="Chromosome 1"/>
</dbReference>
<feature type="region of interest" description="Disordered" evidence="1">
    <location>
        <begin position="1"/>
        <end position="74"/>
    </location>
</feature>
<dbReference type="SUPFAM" id="SSF53300">
    <property type="entry name" value="vWA-like"/>
    <property type="match status" value="1"/>
</dbReference>
<gene>
    <name evidence="3" type="ORF">PRK78_000137</name>
</gene>
<organism evidence="3 4">
    <name type="scientific">Emydomyces testavorans</name>
    <dbReference type="NCBI Taxonomy" id="2070801"/>
    <lineage>
        <taxon>Eukaryota</taxon>
        <taxon>Fungi</taxon>
        <taxon>Dikarya</taxon>
        <taxon>Ascomycota</taxon>
        <taxon>Pezizomycotina</taxon>
        <taxon>Eurotiomycetes</taxon>
        <taxon>Eurotiomycetidae</taxon>
        <taxon>Onygenales</taxon>
        <taxon>Nannizziopsiaceae</taxon>
        <taxon>Emydomyces</taxon>
    </lineage>
</organism>
<feature type="domain" description="VWFA" evidence="2">
    <location>
        <begin position="87"/>
        <end position="293"/>
    </location>
</feature>
<dbReference type="EMBL" id="CP120627">
    <property type="protein sequence ID" value="WEW54714.1"/>
    <property type="molecule type" value="Genomic_DNA"/>
</dbReference>
<keyword evidence="4" id="KW-1185">Reference proteome</keyword>
<evidence type="ECO:0000256" key="1">
    <source>
        <dbReference type="SAM" id="MobiDB-lite"/>
    </source>
</evidence>
<dbReference type="AlphaFoldDB" id="A0AAF0DA41"/>
<accession>A0AAF0DA41</accession>
<dbReference type="Gene3D" id="3.40.50.410">
    <property type="entry name" value="von Willebrand factor, type A domain"/>
    <property type="match status" value="1"/>
</dbReference>
<evidence type="ECO:0000259" key="2">
    <source>
        <dbReference type="PROSITE" id="PS50234"/>
    </source>
</evidence>
<dbReference type="PROSITE" id="PS50234">
    <property type="entry name" value="VWFA"/>
    <property type="match status" value="1"/>
</dbReference>
<name>A0AAF0DA41_9EURO</name>
<sequence length="318" mass="34553">MGFFRSKPSSLHPESILSRGFSRRSRSRSPGNDPNRSLPTQQASSTTGPAPAYPLEDPPAYTPRAQTPALANAAGPDSPYSFLSQFDTVFLIDDSGSMAGRSWRETEAALAAIAPICTRYDANGVDVYFLNHVNVQTLPGTGAYHNIISPVDIHEIFTSVAPRGGTPTGRKLGQILKPYLDQLERLIESDSSVSSDALLRPLNIIVITDGVPTDDVESVIVSAARKLDRLNAQPWQVGIQFFQVGNEPDAAEDLRELDDNLAGQQCVRDMVDTVPWSAQNGGTLTADAILKVVLGAVHRKYDRRNAAGRREQNPARFN</sequence>
<evidence type="ECO:0000313" key="4">
    <source>
        <dbReference type="Proteomes" id="UP001219355"/>
    </source>
</evidence>
<dbReference type="PANTHER" id="PTHR34706:SF1">
    <property type="entry name" value="VWFA DOMAIN-CONTAINING PROTEIN"/>
    <property type="match status" value="1"/>
</dbReference>
<proteinExistence type="predicted"/>
<protein>
    <recommendedName>
        <fullName evidence="2">VWFA domain-containing protein</fullName>
    </recommendedName>
</protein>
<dbReference type="PANTHER" id="PTHR34706">
    <property type="entry name" value="SLR1338 PROTEIN"/>
    <property type="match status" value="1"/>
</dbReference>
<dbReference type="InterPro" id="IPR002035">
    <property type="entry name" value="VWF_A"/>
</dbReference>
<feature type="compositionally biased region" description="Polar residues" evidence="1">
    <location>
        <begin position="38"/>
        <end position="48"/>
    </location>
</feature>
<reference evidence="3" key="1">
    <citation type="submission" date="2023-03" db="EMBL/GenBank/DDBJ databases">
        <title>Emydomyces testavorans Genome Sequence.</title>
        <authorList>
            <person name="Hoyer L."/>
        </authorList>
    </citation>
    <scope>NUCLEOTIDE SEQUENCE</scope>
    <source>
        <strain evidence="3">16-2883</strain>
    </source>
</reference>
<dbReference type="InterPro" id="IPR036465">
    <property type="entry name" value="vWFA_dom_sf"/>
</dbReference>